<dbReference type="AlphaFoldDB" id="A0A974D478"/>
<evidence type="ECO:0000256" key="1">
    <source>
        <dbReference type="SAM" id="MobiDB-lite"/>
    </source>
</evidence>
<gene>
    <name evidence="2" type="ORF">XELAEV_18022437mg</name>
</gene>
<evidence type="ECO:0000313" key="3">
    <source>
        <dbReference type="Proteomes" id="UP000694892"/>
    </source>
</evidence>
<protein>
    <submittedName>
        <fullName evidence="2">Uncharacterized protein</fullName>
    </submittedName>
</protein>
<organism evidence="2 3">
    <name type="scientific">Xenopus laevis</name>
    <name type="common">African clawed frog</name>
    <dbReference type="NCBI Taxonomy" id="8355"/>
    <lineage>
        <taxon>Eukaryota</taxon>
        <taxon>Metazoa</taxon>
        <taxon>Chordata</taxon>
        <taxon>Craniata</taxon>
        <taxon>Vertebrata</taxon>
        <taxon>Euteleostomi</taxon>
        <taxon>Amphibia</taxon>
        <taxon>Batrachia</taxon>
        <taxon>Anura</taxon>
        <taxon>Pipoidea</taxon>
        <taxon>Pipidae</taxon>
        <taxon>Xenopodinae</taxon>
        <taxon>Xenopus</taxon>
        <taxon>Xenopus</taxon>
    </lineage>
</organism>
<dbReference type="EMBL" id="CM004472">
    <property type="protein sequence ID" value="OCT84280.1"/>
    <property type="molecule type" value="Genomic_DNA"/>
</dbReference>
<feature type="compositionally biased region" description="Polar residues" evidence="1">
    <location>
        <begin position="234"/>
        <end position="249"/>
    </location>
</feature>
<evidence type="ECO:0000313" key="2">
    <source>
        <dbReference type="EMBL" id="OCT84280.1"/>
    </source>
</evidence>
<sequence length="258" mass="29506">MTFAYTDADITRITGMIGQTDNFLNQPDITIDFKELEKTKRKFIAYELHAQTLGEYVKCKRIPRGLRSHLRPTMFSNNEQFCKKWEAILNKCSIDLMVAIIEEIHKELPKVSQSGNETETKLRNQASPQVFTEGKRKLTDHLQGFRMELQARKHTKFQRDAADYEEGTVYRWETNRNDRGGFQGRDPRGFRNKPRETRRARVSTETSDSQDTSLPFLGGSQSSLTADPEDTNEGAASTQETSNTDNTNVDGYGGEHLQ</sequence>
<feature type="compositionally biased region" description="Basic and acidic residues" evidence="1">
    <location>
        <begin position="175"/>
        <end position="199"/>
    </location>
</feature>
<feature type="compositionally biased region" description="Polar residues" evidence="1">
    <location>
        <begin position="203"/>
        <end position="225"/>
    </location>
</feature>
<reference evidence="3" key="1">
    <citation type="journal article" date="2016" name="Nature">
        <title>Genome evolution in the allotetraploid frog Xenopus laevis.</title>
        <authorList>
            <person name="Session A.M."/>
            <person name="Uno Y."/>
            <person name="Kwon T."/>
            <person name="Chapman J.A."/>
            <person name="Toyoda A."/>
            <person name="Takahashi S."/>
            <person name="Fukui A."/>
            <person name="Hikosaka A."/>
            <person name="Suzuki A."/>
            <person name="Kondo M."/>
            <person name="van Heeringen S.J."/>
            <person name="Quigley I."/>
            <person name="Heinz S."/>
            <person name="Ogino H."/>
            <person name="Ochi H."/>
            <person name="Hellsten U."/>
            <person name="Lyons J.B."/>
            <person name="Simakov O."/>
            <person name="Putnam N."/>
            <person name="Stites J."/>
            <person name="Kuroki Y."/>
            <person name="Tanaka T."/>
            <person name="Michiue T."/>
            <person name="Watanabe M."/>
            <person name="Bogdanovic O."/>
            <person name="Lister R."/>
            <person name="Georgiou G."/>
            <person name="Paranjpe S.S."/>
            <person name="van Kruijsbergen I."/>
            <person name="Shu S."/>
            <person name="Carlson J."/>
            <person name="Kinoshita T."/>
            <person name="Ohta Y."/>
            <person name="Mawaribuchi S."/>
            <person name="Jenkins J."/>
            <person name="Grimwood J."/>
            <person name="Schmutz J."/>
            <person name="Mitros T."/>
            <person name="Mozaffari S.V."/>
            <person name="Suzuki Y."/>
            <person name="Haramoto Y."/>
            <person name="Yamamoto T.S."/>
            <person name="Takagi C."/>
            <person name="Heald R."/>
            <person name="Miller K."/>
            <person name="Haudenschild C."/>
            <person name="Kitzman J."/>
            <person name="Nakayama T."/>
            <person name="Izutsu Y."/>
            <person name="Robert J."/>
            <person name="Fortriede J."/>
            <person name="Burns K."/>
            <person name="Lotay V."/>
            <person name="Karimi K."/>
            <person name="Yasuoka Y."/>
            <person name="Dichmann D.S."/>
            <person name="Flajnik M.F."/>
            <person name="Houston D.W."/>
            <person name="Shendure J."/>
            <person name="DuPasquier L."/>
            <person name="Vize P.D."/>
            <person name="Zorn A.M."/>
            <person name="Ito M."/>
            <person name="Marcotte E.M."/>
            <person name="Wallingford J.B."/>
            <person name="Ito Y."/>
            <person name="Asashima M."/>
            <person name="Ueno N."/>
            <person name="Matsuda Y."/>
            <person name="Veenstra G.J."/>
            <person name="Fujiyama A."/>
            <person name="Harland R.M."/>
            <person name="Taira M."/>
            <person name="Rokhsar D.S."/>
        </authorList>
    </citation>
    <scope>NUCLEOTIDE SEQUENCE [LARGE SCALE GENOMIC DNA]</scope>
    <source>
        <strain evidence="3">J</strain>
    </source>
</reference>
<feature type="region of interest" description="Disordered" evidence="1">
    <location>
        <begin position="175"/>
        <end position="258"/>
    </location>
</feature>
<dbReference type="Proteomes" id="UP000694892">
    <property type="component" value="Chromosome 4L"/>
</dbReference>
<accession>A0A974D478</accession>
<proteinExistence type="predicted"/>
<name>A0A974D478_XENLA</name>